<evidence type="ECO:0000313" key="1">
    <source>
        <dbReference type="EMBL" id="SMH56130.1"/>
    </source>
</evidence>
<dbReference type="AlphaFoldDB" id="A0A1X7PV37"/>
<dbReference type="OrthoDB" id="8001436at2"/>
<evidence type="ECO:0000313" key="2">
    <source>
        <dbReference type="Proteomes" id="UP000193083"/>
    </source>
</evidence>
<gene>
    <name evidence="1" type="ORF">SAMN02982922_5465</name>
</gene>
<name>A0A1X7PV37_9HYPH</name>
<reference evidence="1 2" key="1">
    <citation type="submission" date="2017-04" db="EMBL/GenBank/DDBJ databases">
        <authorList>
            <person name="Afonso C.L."/>
            <person name="Miller P.J."/>
            <person name="Scott M.A."/>
            <person name="Spackman E."/>
            <person name="Goraichik I."/>
            <person name="Dimitrov K.M."/>
            <person name="Suarez D.L."/>
            <person name="Swayne D.E."/>
        </authorList>
    </citation>
    <scope>NUCLEOTIDE SEQUENCE [LARGE SCALE GENOMIC DNA]</scope>
    <source>
        <strain evidence="1 2">B5P</strain>
    </source>
</reference>
<proteinExistence type="predicted"/>
<dbReference type="InterPro" id="IPR021232">
    <property type="entry name" value="DUF2735"/>
</dbReference>
<accession>A0A1X7PV37</accession>
<dbReference type="Proteomes" id="UP000193083">
    <property type="component" value="Unassembled WGS sequence"/>
</dbReference>
<keyword evidence="2" id="KW-1185">Reference proteome</keyword>
<evidence type="ECO:0008006" key="3">
    <source>
        <dbReference type="Google" id="ProtNLM"/>
    </source>
</evidence>
<protein>
    <recommendedName>
        <fullName evidence="3">DUF2735 domain-containing protein</fullName>
    </recommendedName>
</protein>
<dbReference type="Pfam" id="PF10931">
    <property type="entry name" value="DUF2735"/>
    <property type="match status" value="1"/>
</dbReference>
<dbReference type="EMBL" id="FXBL01000004">
    <property type="protein sequence ID" value="SMH56130.1"/>
    <property type="molecule type" value="Genomic_DNA"/>
</dbReference>
<organism evidence="1 2">
    <name type="scientific">Mesorhizobium australicum</name>
    <dbReference type="NCBI Taxonomy" id="536018"/>
    <lineage>
        <taxon>Bacteria</taxon>
        <taxon>Pseudomonadati</taxon>
        <taxon>Pseudomonadota</taxon>
        <taxon>Alphaproteobacteria</taxon>
        <taxon>Hyphomicrobiales</taxon>
        <taxon>Phyllobacteriaceae</taxon>
        <taxon>Mesorhizobium</taxon>
    </lineage>
</organism>
<sequence length="60" mass="6677">MMTNNQSSQSATIIQFPVGGRAGFLARREQPAPVLQAPVVDVNGWYHDEAIRETEQAKKH</sequence>